<dbReference type="Proteomes" id="UP000058599">
    <property type="component" value="Chromosome"/>
</dbReference>
<dbReference type="KEGG" id="sgi:SGRAN_0223"/>
<dbReference type="InterPro" id="IPR050808">
    <property type="entry name" value="Phage_Integrase"/>
</dbReference>
<accession>A0AA86GHN1</accession>
<evidence type="ECO:0000313" key="7">
    <source>
        <dbReference type="Proteomes" id="UP000058599"/>
    </source>
</evidence>
<dbReference type="PANTHER" id="PTHR30629:SF2">
    <property type="entry name" value="PROPHAGE INTEGRASE INTS-RELATED"/>
    <property type="match status" value="1"/>
</dbReference>
<dbReference type="GO" id="GO:0006310">
    <property type="term" value="P:DNA recombination"/>
    <property type="evidence" value="ECO:0007669"/>
    <property type="project" value="UniProtKB-KW"/>
</dbReference>
<reference evidence="6 7" key="1">
    <citation type="journal article" date="2016" name="BMC Genomics">
        <title>Genomic analysis of the nitrate-respiring Sphingopyxis granuli (formerly Sphingomonas macrogoltabida) strain TFA.</title>
        <authorList>
            <person name="Garcia-Romero I."/>
            <person name="Perez-Pulido A.J."/>
            <person name="Gonzalez-Flores Y.E."/>
            <person name="Reyes-Ramirez F."/>
            <person name="Santero E."/>
            <person name="Floriano B."/>
        </authorList>
    </citation>
    <scope>NUCLEOTIDE SEQUENCE [LARGE SCALE GENOMIC DNA]</scope>
    <source>
        <strain evidence="6 7">TFA</strain>
    </source>
</reference>
<feature type="domain" description="Tyr recombinase" evidence="5">
    <location>
        <begin position="223"/>
        <end position="398"/>
    </location>
</feature>
<evidence type="ECO:0000256" key="4">
    <source>
        <dbReference type="ARBA" id="ARBA00023172"/>
    </source>
</evidence>
<dbReference type="Gene3D" id="1.10.150.130">
    <property type="match status" value="1"/>
</dbReference>
<dbReference type="CDD" id="cd00796">
    <property type="entry name" value="INT_Rci_Hp1_C"/>
    <property type="match status" value="1"/>
</dbReference>
<protein>
    <submittedName>
        <fullName evidence="6">Integrase</fullName>
    </submittedName>
</protein>
<evidence type="ECO:0000256" key="1">
    <source>
        <dbReference type="ARBA" id="ARBA00008857"/>
    </source>
</evidence>
<name>A0AA86GHN1_9SPHN</name>
<evidence type="ECO:0000313" key="6">
    <source>
        <dbReference type="EMBL" id="AMG72620.1"/>
    </source>
</evidence>
<proteinExistence type="inferred from homology"/>
<evidence type="ECO:0000256" key="2">
    <source>
        <dbReference type="ARBA" id="ARBA00022908"/>
    </source>
</evidence>
<dbReference type="Gene3D" id="1.10.443.10">
    <property type="entry name" value="Intergrase catalytic core"/>
    <property type="match status" value="1"/>
</dbReference>
<dbReference type="InterPro" id="IPR038488">
    <property type="entry name" value="Integrase_DNA-bd_sf"/>
</dbReference>
<evidence type="ECO:0000259" key="5">
    <source>
        <dbReference type="PROSITE" id="PS51898"/>
    </source>
</evidence>
<evidence type="ECO:0000256" key="3">
    <source>
        <dbReference type="ARBA" id="ARBA00023125"/>
    </source>
</evidence>
<dbReference type="PANTHER" id="PTHR30629">
    <property type="entry name" value="PROPHAGE INTEGRASE"/>
    <property type="match status" value="1"/>
</dbReference>
<dbReference type="InterPro" id="IPR011010">
    <property type="entry name" value="DNA_brk_join_enz"/>
</dbReference>
<dbReference type="SUPFAM" id="SSF56349">
    <property type="entry name" value="DNA breaking-rejoining enzymes"/>
    <property type="match status" value="1"/>
</dbReference>
<dbReference type="GO" id="GO:0015074">
    <property type="term" value="P:DNA integration"/>
    <property type="evidence" value="ECO:0007669"/>
    <property type="project" value="UniProtKB-KW"/>
</dbReference>
<sequence length="451" mass="49986">MTKLTKRVVDAADVREKDYFIWDDELPGFGLRVFASGKRSYLIQYRALGRTRRYTIGLHGIWTPETARQEAKAQLGRVARGDNPSEERQLDHQAMTVKELCTLYLKDLKAGLILGKGGRPKKATTIVTDTGRIERHIIPLIGARRVKDLTKADINKVLKDIMAGKTRVSVKTKKLRGKAIVRGGAGTATRTVGLLGGILTYAVDAGIIDRNPAHGIKKPKDNVRKRRLSEAEYHTLGNMLREAAENEKYAMTVEIVRQIALTGCRRSEMISLMWSEADTEASCLRLEDSKEGESIRPIGLPVVEYLEQRRENAKGTYVFPGQGEDNAFGSFPNHWEQLFKDSPLADVTPHVLRHSFASIANDLGFTEVTIAALVGHAKGSVTSKYIHTLDTTLIMAADTISGYIQGLLDGVEFKQTAYALDRDSRKQALARFLNNAAKGAEMQREDIPLAA</sequence>
<dbReference type="Pfam" id="PF00589">
    <property type="entry name" value="Phage_integrase"/>
    <property type="match status" value="1"/>
</dbReference>
<comment type="similarity">
    <text evidence="1">Belongs to the 'phage' integrase family.</text>
</comment>
<keyword evidence="7" id="KW-1185">Reference proteome</keyword>
<dbReference type="Gene3D" id="3.30.160.390">
    <property type="entry name" value="Integrase, DNA-binding domain"/>
    <property type="match status" value="1"/>
</dbReference>
<dbReference type="PROSITE" id="PS51898">
    <property type="entry name" value="TYR_RECOMBINASE"/>
    <property type="match status" value="1"/>
</dbReference>
<gene>
    <name evidence="6" type="ORF">SGRAN_0223</name>
</gene>
<keyword evidence="3" id="KW-0238">DNA-binding</keyword>
<dbReference type="InterPro" id="IPR002104">
    <property type="entry name" value="Integrase_catalytic"/>
</dbReference>
<dbReference type="InterPro" id="IPR010998">
    <property type="entry name" value="Integrase_recombinase_N"/>
</dbReference>
<dbReference type="Pfam" id="PF13356">
    <property type="entry name" value="Arm-DNA-bind_3"/>
    <property type="match status" value="1"/>
</dbReference>
<dbReference type="GO" id="GO:0003677">
    <property type="term" value="F:DNA binding"/>
    <property type="evidence" value="ECO:0007669"/>
    <property type="project" value="UniProtKB-KW"/>
</dbReference>
<dbReference type="InterPro" id="IPR013762">
    <property type="entry name" value="Integrase-like_cat_sf"/>
</dbReference>
<dbReference type="RefSeq" id="WP_067179962.1">
    <property type="nucleotide sequence ID" value="NZ_CP012199.1"/>
</dbReference>
<keyword evidence="2" id="KW-0229">DNA integration</keyword>
<keyword evidence="4" id="KW-0233">DNA recombination</keyword>
<dbReference type="AlphaFoldDB" id="A0AA86GHN1"/>
<dbReference type="InterPro" id="IPR025166">
    <property type="entry name" value="Integrase_DNA_bind_dom"/>
</dbReference>
<organism evidence="6 7">
    <name type="scientific">Sphingopyxis granuli</name>
    <dbReference type="NCBI Taxonomy" id="267128"/>
    <lineage>
        <taxon>Bacteria</taxon>
        <taxon>Pseudomonadati</taxon>
        <taxon>Pseudomonadota</taxon>
        <taxon>Alphaproteobacteria</taxon>
        <taxon>Sphingomonadales</taxon>
        <taxon>Sphingomonadaceae</taxon>
        <taxon>Sphingopyxis</taxon>
    </lineage>
</organism>
<dbReference type="EMBL" id="CP012199">
    <property type="protein sequence ID" value="AMG72620.1"/>
    <property type="molecule type" value="Genomic_DNA"/>
</dbReference>